<organism evidence="4 5">
    <name type="scientific">Solanum bulbocastanum</name>
    <name type="common">Wild potato</name>
    <dbReference type="NCBI Taxonomy" id="147425"/>
    <lineage>
        <taxon>Eukaryota</taxon>
        <taxon>Viridiplantae</taxon>
        <taxon>Streptophyta</taxon>
        <taxon>Embryophyta</taxon>
        <taxon>Tracheophyta</taxon>
        <taxon>Spermatophyta</taxon>
        <taxon>Magnoliopsida</taxon>
        <taxon>eudicotyledons</taxon>
        <taxon>Gunneridae</taxon>
        <taxon>Pentapetalae</taxon>
        <taxon>asterids</taxon>
        <taxon>lamiids</taxon>
        <taxon>Solanales</taxon>
        <taxon>Solanaceae</taxon>
        <taxon>Solanoideae</taxon>
        <taxon>Solaneae</taxon>
        <taxon>Solanum</taxon>
    </lineage>
</organism>
<evidence type="ECO:0000313" key="4">
    <source>
        <dbReference type="EMBL" id="KAK6787003.1"/>
    </source>
</evidence>
<feature type="compositionally biased region" description="Basic and acidic residues" evidence="1">
    <location>
        <begin position="536"/>
        <end position="557"/>
    </location>
</feature>
<dbReference type="EMBL" id="JBANQN010000006">
    <property type="protein sequence ID" value="KAK6787003.1"/>
    <property type="molecule type" value="Genomic_DNA"/>
</dbReference>
<feature type="compositionally biased region" description="Low complexity" evidence="1">
    <location>
        <begin position="507"/>
        <end position="517"/>
    </location>
</feature>
<dbReference type="InterPro" id="IPR006868">
    <property type="entry name" value="DUF630"/>
</dbReference>
<accession>A0AAN8YF29</accession>
<evidence type="ECO:0000259" key="2">
    <source>
        <dbReference type="Pfam" id="PF04782"/>
    </source>
</evidence>
<evidence type="ECO:0000259" key="3">
    <source>
        <dbReference type="Pfam" id="PF04783"/>
    </source>
</evidence>
<name>A0AAN8YF29_SOLBU</name>
<dbReference type="InterPro" id="IPR006867">
    <property type="entry name" value="DUF632"/>
</dbReference>
<dbReference type="Proteomes" id="UP001371456">
    <property type="component" value="Unassembled WGS sequence"/>
</dbReference>
<feature type="domain" description="DUF630" evidence="3">
    <location>
        <begin position="155"/>
        <end position="213"/>
    </location>
</feature>
<feature type="region of interest" description="Disordered" evidence="1">
    <location>
        <begin position="218"/>
        <end position="336"/>
    </location>
</feature>
<feature type="compositionally biased region" description="Low complexity" evidence="1">
    <location>
        <begin position="560"/>
        <end position="574"/>
    </location>
</feature>
<evidence type="ECO:0000256" key="1">
    <source>
        <dbReference type="SAM" id="MobiDB-lite"/>
    </source>
</evidence>
<gene>
    <name evidence="4" type="ORF">RDI58_015528</name>
</gene>
<feature type="compositionally biased region" description="Low complexity" evidence="1">
    <location>
        <begin position="626"/>
        <end position="639"/>
    </location>
</feature>
<evidence type="ECO:0000313" key="5">
    <source>
        <dbReference type="Proteomes" id="UP001371456"/>
    </source>
</evidence>
<feature type="compositionally biased region" description="Low complexity" evidence="1">
    <location>
        <begin position="256"/>
        <end position="270"/>
    </location>
</feature>
<protein>
    <submittedName>
        <fullName evidence="4">Uncharacterized protein</fullName>
    </submittedName>
</protein>
<proteinExistence type="predicted"/>
<comment type="caution">
    <text evidence="4">The sequence shown here is derived from an EMBL/GenBank/DDBJ whole genome shotgun (WGS) entry which is preliminary data.</text>
</comment>
<feature type="compositionally biased region" description="Low complexity" evidence="1">
    <location>
        <begin position="218"/>
        <end position="229"/>
    </location>
</feature>
<feature type="region of interest" description="Disordered" evidence="1">
    <location>
        <begin position="498"/>
        <end position="649"/>
    </location>
</feature>
<dbReference type="Pfam" id="PF04782">
    <property type="entry name" value="DUF632"/>
    <property type="match status" value="1"/>
</dbReference>
<dbReference type="PANTHER" id="PTHR21450:SF2">
    <property type="entry name" value="FAMILY PROTEIN, PUTATIVE (DUF630 AND DUF632)-RELATED"/>
    <property type="match status" value="1"/>
</dbReference>
<keyword evidence="5" id="KW-1185">Reference proteome</keyword>
<feature type="compositionally biased region" description="Low complexity" evidence="1">
    <location>
        <begin position="593"/>
        <end position="605"/>
    </location>
</feature>
<feature type="domain" description="DUF632" evidence="2">
    <location>
        <begin position="703"/>
        <end position="1021"/>
    </location>
</feature>
<dbReference type="Pfam" id="PF04783">
    <property type="entry name" value="DUF630"/>
    <property type="match status" value="1"/>
</dbReference>
<sequence>MVDGSIGFNCRWSSKSYKIHIFVGASSMKKTGDVVDEFNVGEFDYSSHIPDECLASIFLAKASGKVLPSFVVVSIVSKGRAVSISHLMRNLLIFVTPTSFSETPISYGRSRFNPFYFKGKEMTGGGGKVVLKVDVIKGAVVWVEGCLSIVVVVEMGCNESKAVDTELVIRCRERKELIKAAANYRYALAAAHVSYFHSLKDVGDALRKFVDEELIVGSSSSFSTPSSPSLILPDERKIGSNRSNASGNTHHKHKSSGSSISISSSGSSISRFHDEDEPVHDHGHLHLSSDSSDDDHQNLPQKGHRNVHGRNENRGGHRNLQQDYEQPGRNHGNVHEDYEGRNMVERGESSISPYSQPGWGPGGLPYGMMMNHEAPPQGYWDPFYGMNPQCQAPWGGQQFGGNPNTYAYYMKKSSPVMKTVFHEADPVPTGYSNSYWSYPNDNGGYFGYPMAPSVGERGSQSNQGKKPSPPKEPPPPPSANVSAWDYFNPFDGVESGYSTYYPHKQNSSASVSSSPNSTEVREREGIPDLEEETETEMYKEYHKGKKLSDETKTKRGETNSSKSSDSGRKSMPSMPHDLRGVAGHSSMGSSKPDSSLHNLDGSSSSREVKSEGSGGRTKPISTMYDSSSHLSSVEPSHSSGGTGSIDITEEKSNFETLVSGSPDDVHMKKKGVTFEVDEMSKNEIESPRSSSLTTSHAHGTRDLHEVVAEIRDEFEIASSYGREVALMLEVGKLPYQPTFVKELLSRILYLIVPSMSVSHMATVQSVRLAAKTRKLAKSYFEDVGQDNAVMPCNLSSTFDELYEWEKKLYKEVKDEEKLRIIYEKQCKRLRSLDEQGAESSKIDATQACIRKLLTKLNVCIKAIDAISSRIHKLRDEELQPQIGELIHGLVRMWRSMLNCHQKQFQAVMESKTRALRANTGFQRDSSLRATLELEVQLLSWCSHFNDWICSQKSYVESLNGWLLRCLTYETEETPDGPVPFSPGRLGAPPVFVICNDWSQAVEATSENRVAIAMNDFASNLRQLWERQDEEQRQRIKAEYLSKDYKKRLTMLQQKRGGLRHEQDTMSNRSHIIAPSEKGISPLDDLKVDLDSFKKKLVEERTKHKDAIKLVHDAASSSLQGGLLPIFKALENFTSEALRAHEQVRLQSVRDCS</sequence>
<feature type="region of interest" description="Disordered" evidence="1">
    <location>
        <begin position="449"/>
        <end position="485"/>
    </location>
</feature>
<feature type="compositionally biased region" description="Basic and acidic residues" evidence="1">
    <location>
        <begin position="271"/>
        <end position="284"/>
    </location>
</feature>
<dbReference type="PANTHER" id="PTHR21450">
    <property type="entry name" value="PROTEIN ALTERED PHOSPHATE STARVATION RESPONSE 1"/>
    <property type="match status" value="1"/>
</dbReference>
<reference evidence="4 5" key="1">
    <citation type="submission" date="2024-02" db="EMBL/GenBank/DDBJ databases">
        <title>de novo genome assembly of Solanum bulbocastanum strain 11H21.</title>
        <authorList>
            <person name="Hosaka A.J."/>
        </authorList>
    </citation>
    <scope>NUCLEOTIDE SEQUENCE [LARGE SCALE GENOMIC DNA]</scope>
    <source>
        <tissue evidence="4">Young leaves</tissue>
    </source>
</reference>
<dbReference type="AlphaFoldDB" id="A0AAN8YF29"/>